<dbReference type="AlphaFoldDB" id="A0A6N7LRX2"/>
<dbReference type="Proteomes" id="UP000469421">
    <property type="component" value="Unassembled WGS sequence"/>
</dbReference>
<sequence length="121" mass="13500">MELNKASTRNAWAAVDYLTRQVRNGDLDPGLTQWVKTQGLDLDNTVFSSVCLFDEGVYTGTLVDRDGRVWEFLADLNDPQASEMDDVTNALGPKSPEHPRADPCDLITMSILYHRDEQVAA</sequence>
<reference evidence="2 3" key="1">
    <citation type="submission" date="2019-10" db="EMBL/GenBank/DDBJ databases">
        <title>Alcanivorax sp.PA15-N-34 draft genome sequence.</title>
        <authorList>
            <person name="Liao X."/>
            <person name="Shao Z."/>
        </authorList>
    </citation>
    <scope>NUCLEOTIDE SEQUENCE [LARGE SCALE GENOMIC DNA]</scope>
    <source>
        <strain evidence="2 3">PA15-N-34</strain>
    </source>
</reference>
<protein>
    <submittedName>
        <fullName evidence="2">Uncharacterized protein</fullName>
    </submittedName>
</protein>
<proteinExistence type="predicted"/>
<feature type="region of interest" description="Disordered" evidence="1">
    <location>
        <begin position="83"/>
        <end position="102"/>
    </location>
</feature>
<evidence type="ECO:0000256" key="1">
    <source>
        <dbReference type="SAM" id="MobiDB-lite"/>
    </source>
</evidence>
<comment type="caution">
    <text evidence="2">The sequence shown here is derived from an EMBL/GenBank/DDBJ whole genome shotgun (WGS) entry which is preliminary data.</text>
</comment>
<keyword evidence="3" id="KW-1185">Reference proteome</keyword>
<evidence type="ECO:0000313" key="2">
    <source>
        <dbReference type="EMBL" id="MQX53179.1"/>
    </source>
</evidence>
<dbReference type="EMBL" id="WIRE01000001">
    <property type="protein sequence ID" value="MQX53179.1"/>
    <property type="molecule type" value="Genomic_DNA"/>
</dbReference>
<accession>A0A6N7LRX2</accession>
<name>A0A6N7LRX2_9GAMM</name>
<gene>
    <name evidence="2" type="ORF">GFN93_07940</name>
</gene>
<dbReference type="RefSeq" id="WP_153500359.1">
    <property type="nucleotide sequence ID" value="NZ_JBMZXE010000083.1"/>
</dbReference>
<evidence type="ECO:0000313" key="3">
    <source>
        <dbReference type="Proteomes" id="UP000469421"/>
    </source>
</evidence>
<organism evidence="2 3">
    <name type="scientific">Alcanivorax sediminis</name>
    <dbReference type="NCBI Taxonomy" id="2663008"/>
    <lineage>
        <taxon>Bacteria</taxon>
        <taxon>Pseudomonadati</taxon>
        <taxon>Pseudomonadota</taxon>
        <taxon>Gammaproteobacteria</taxon>
        <taxon>Oceanospirillales</taxon>
        <taxon>Alcanivoracaceae</taxon>
        <taxon>Alcanivorax</taxon>
    </lineage>
</organism>